<keyword evidence="1" id="KW-0732">Signal</keyword>
<gene>
    <name evidence="2" type="ORF">H4W80_006663</name>
</gene>
<organism evidence="2 3">
    <name type="scientific">Nonomuraea angiospora</name>
    <dbReference type="NCBI Taxonomy" id="46172"/>
    <lineage>
        <taxon>Bacteria</taxon>
        <taxon>Bacillati</taxon>
        <taxon>Actinomycetota</taxon>
        <taxon>Actinomycetes</taxon>
        <taxon>Streptosporangiales</taxon>
        <taxon>Streptosporangiaceae</taxon>
        <taxon>Nonomuraea</taxon>
    </lineage>
</organism>
<dbReference type="EMBL" id="JADBEK010000001">
    <property type="protein sequence ID" value="MBE1588405.1"/>
    <property type="molecule type" value="Genomic_DNA"/>
</dbReference>
<protein>
    <recommendedName>
        <fullName evidence="4">Secreted protein</fullName>
    </recommendedName>
</protein>
<evidence type="ECO:0000256" key="1">
    <source>
        <dbReference type="SAM" id="SignalP"/>
    </source>
</evidence>
<dbReference type="RefSeq" id="WP_192788622.1">
    <property type="nucleotide sequence ID" value="NZ_JADBEK010000001.1"/>
</dbReference>
<keyword evidence="3" id="KW-1185">Reference proteome</keyword>
<dbReference type="Proteomes" id="UP000633509">
    <property type="component" value="Unassembled WGS sequence"/>
</dbReference>
<sequence>MFRTPFRRGLAAAAACIALSGSASACGGGGNAEVCTETFKLYEDYTTQAQTAAGDAASMNKLNADIGAKVKELAGKAEGDLAAALNGMAGTFTNAQIDPSDKDAALAELQEVRTNMKTALDKVNAICT</sequence>
<reference evidence="2 3" key="1">
    <citation type="submission" date="2020-10" db="EMBL/GenBank/DDBJ databases">
        <title>Sequencing the genomes of 1000 actinobacteria strains.</title>
        <authorList>
            <person name="Klenk H.-P."/>
        </authorList>
    </citation>
    <scope>NUCLEOTIDE SEQUENCE [LARGE SCALE GENOMIC DNA]</scope>
    <source>
        <strain evidence="2 3">DSM 43173</strain>
    </source>
</reference>
<proteinExistence type="predicted"/>
<evidence type="ECO:0008006" key="4">
    <source>
        <dbReference type="Google" id="ProtNLM"/>
    </source>
</evidence>
<feature type="signal peptide" evidence="1">
    <location>
        <begin position="1"/>
        <end position="25"/>
    </location>
</feature>
<feature type="chain" id="PRO_5045793630" description="Secreted protein" evidence="1">
    <location>
        <begin position="26"/>
        <end position="128"/>
    </location>
</feature>
<comment type="caution">
    <text evidence="2">The sequence shown here is derived from an EMBL/GenBank/DDBJ whole genome shotgun (WGS) entry which is preliminary data.</text>
</comment>
<accession>A0ABR9M712</accession>
<dbReference type="PROSITE" id="PS51257">
    <property type="entry name" value="PROKAR_LIPOPROTEIN"/>
    <property type="match status" value="1"/>
</dbReference>
<evidence type="ECO:0000313" key="2">
    <source>
        <dbReference type="EMBL" id="MBE1588405.1"/>
    </source>
</evidence>
<name>A0ABR9M712_9ACTN</name>
<evidence type="ECO:0000313" key="3">
    <source>
        <dbReference type="Proteomes" id="UP000633509"/>
    </source>
</evidence>